<dbReference type="PANTHER" id="PTHR22880:SF225">
    <property type="entry name" value="BROMODOMAIN-CONTAINING PROTEIN BET-1-RELATED"/>
    <property type="match status" value="1"/>
</dbReference>
<evidence type="ECO:0000259" key="6">
    <source>
        <dbReference type="PROSITE" id="PS50014"/>
    </source>
</evidence>
<keyword evidence="10" id="KW-1185">Reference proteome</keyword>
<feature type="compositionally biased region" description="Basic and acidic residues" evidence="5">
    <location>
        <begin position="914"/>
        <end position="951"/>
    </location>
</feature>
<dbReference type="PRINTS" id="PR00503">
    <property type="entry name" value="BROMODOMAIN"/>
</dbReference>
<dbReference type="WBParaSite" id="nOo.2.0.1.t02725-RA">
    <property type="protein sequence ID" value="nOo.2.0.1.t02725-RA"/>
    <property type="gene ID" value="nOo.2.0.1.g02725"/>
</dbReference>
<protein>
    <submittedName>
        <fullName evidence="11 12">Bromodomain-containing protein 2</fullName>
    </submittedName>
</protein>
<feature type="compositionally biased region" description="Polar residues" evidence="5">
    <location>
        <begin position="675"/>
        <end position="690"/>
    </location>
</feature>
<dbReference type="Pfam" id="PF17035">
    <property type="entry name" value="BET"/>
    <property type="match status" value="1"/>
</dbReference>
<keyword evidence="2 3" id="KW-0103">Bromodomain</keyword>
<dbReference type="CDD" id="cd05498">
    <property type="entry name" value="Bromo_Brdt_II_like"/>
    <property type="match status" value="1"/>
</dbReference>
<evidence type="ECO:0000313" key="11">
    <source>
        <dbReference type="WBParaSite" id="nOo.2.0.1.t01323-RA"/>
    </source>
</evidence>
<dbReference type="PROSITE" id="PS51525">
    <property type="entry name" value="NET"/>
    <property type="match status" value="1"/>
</dbReference>
<dbReference type="Gene3D" id="1.20.1270.220">
    <property type="match status" value="1"/>
</dbReference>
<feature type="compositionally biased region" description="Low complexity" evidence="5">
    <location>
        <begin position="41"/>
        <end position="63"/>
    </location>
</feature>
<dbReference type="SMART" id="SM00297">
    <property type="entry name" value="BROMO"/>
    <property type="match status" value="1"/>
</dbReference>
<dbReference type="SUPFAM" id="SSF47370">
    <property type="entry name" value="Bromodomain"/>
    <property type="match status" value="1"/>
</dbReference>
<evidence type="ECO:0000259" key="7">
    <source>
        <dbReference type="PROSITE" id="PS51525"/>
    </source>
</evidence>
<dbReference type="EMBL" id="UYRW01000163">
    <property type="protein sequence ID" value="VDK63932.1"/>
    <property type="molecule type" value="Genomic_DNA"/>
</dbReference>
<feature type="domain" description="Bromo" evidence="6">
    <location>
        <begin position="175"/>
        <end position="247"/>
    </location>
</feature>
<reference evidence="8 10" key="2">
    <citation type="submission" date="2018-08" db="EMBL/GenBank/DDBJ databases">
        <authorList>
            <person name="Laetsch R D."/>
            <person name="Stevens L."/>
            <person name="Kumar S."/>
            <person name="Blaxter L. M."/>
        </authorList>
    </citation>
    <scope>NUCLEOTIDE SEQUENCE [LARGE SCALE GENOMIC DNA]</scope>
</reference>
<evidence type="ECO:0000256" key="5">
    <source>
        <dbReference type="SAM" id="MobiDB-lite"/>
    </source>
</evidence>
<gene>
    <name evidence="8" type="ORF">NOO_LOCUS1323</name>
    <name evidence="9" type="ORF">NOO_LOCUS2725</name>
</gene>
<dbReference type="FunFam" id="1.20.1270.220:FF:000001">
    <property type="entry name" value="bromodomain-containing protein 2 isoform X1"/>
    <property type="match status" value="1"/>
</dbReference>
<evidence type="ECO:0000256" key="2">
    <source>
        <dbReference type="ARBA" id="ARBA00023117"/>
    </source>
</evidence>
<feature type="compositionally biased region" description="Basic and acidic residues" evidence="5">
    <location>
        <begin position="567"/>
        <end position="577"/>
    </location>
</feature>
<dbReference type="InterPro" id="IPR001487">
    <property type="entry name" value="Bromodomain"/>
</dbReference>
<feature type="compositionally biased region" description="Basic residues" evidence="5">
    <location>
        <begin position="28"/>
        <end position="40"/>
    </location>
</feature>
<organism evidence="11">
    <name type="scientific">Onchocerca ochengi</name>
    <name type="common">Filarial nematode worm</name>
    <dbReference type="NCBI Taxonomy" id="42157"/>
    <lineage>
        <taxon>Eukaryota</taxon>
        <taxon>Metazoa</taxon>
        <taxon>Ecdysozoa</taxon>
        <taxon>Nematoda</taxon>
        <taxon>Chromadorea</taxon>
        <taxon>Rhabditida</taxon>
        <taxon>Spirurina</taxon>
        <taxon>Spiruromorpha</taxon>
        <taxon>Filarioidea</taxon>
        <taxon>Onchocercidae</taxon>
        <taxon>Onchocerca</taxon>
    </lineage>
</organism>
<dbReference type="Pfam" id="PF17105">
    <property type="entry name" value="BRD4_CDT"/>
    <property type="match status" value="1"/>
</dbReference>
<evidence type="ECO:0000256" key="3">
    <source>
        <dbReference type="PROSITE-ProRule" id="PRU00035"/>
    </source>
</evidence>
<dbReference type="GO" id="GO:0006355">
    <property type="term" value="P:regulation of DNA-templated transcription"/>
    <property type="evidence" value="ECO:0007669"/>
    <property type="project" value="TreeGrafter"/>
</dbReference>
<dbReference type="InterPro" id="IPR036427">
    <property type="entry name" value="Bromodomain-like_sf"/>
</dbReference>
<dbReference type="InterPro" id="IPR031354">
    <property type="entry name" value="BRD4_CDT"/>
</dbReference>
<reference evidence="11 12" key="1">
    <citation type="submission" date="2016-06" db="UniProtKB">
        <authorList>
            <consortium name="WormBaseParasite"/>
        </authorList>
    </citation>
    <scope>IDENTIFICATION</scope>
</reference>
<evidence type="ECO:0000313" key="10">
    <source>
        <dbReference type="Proteomes" id="UP000271087"/>
    </source>
</evidence>
<feature type="compositionally biased region" description="Low complexity" evidence="5">
    <location>
        <begin position="797"/>
        <end position="806"/>
    </location>
</feature>
<feature type="region of interest" description="Disordered" evidence="5">
    <location>
        <begin position="675"/>
        <end position="725"/>
    </location>
</feature>
<feature type="compositionally biased region" description="Polar residues" evidence="5">
    <location>
        <begin position="437"/>
        <end position="459"/>
    </location>
</feature>
<feature type="compositionally biased region" description="Basic and acidic residues" evidence="5">
    <location>
        <begin position="958"/>
        <end position="979"/>
    </location>
</feature>
<dbReference type="InterPro" id="IPR018359">
    <property type="entry name" value="Bromodomain_CS"/>
</dbReference>
<accession>A0A182E052</accession>
<feature type="region of interest" description="Disordered" evidence="5">
    <location>
        <begin position="914"/>
        <end position="988"/>
    </location>
</feature>
<dbReference type="GO" id="GO:0000785">
    <property type="term" value="C:chromatin"/>
    <property type="evidence" value="ECO:0007669"/>
    <property type="project" value="TreeGrafter"/>
</dbReference>
<dbReference type="InterPro" id="IPR050935">
    <property type="entry name" value="Bromo_chromatin_reader"/>
</dbReference>
<feature type="coiled-coil region" evidence="4">
    <location>
        <begin position="340"/>
        <end position="377"/>
    </location>
</feature>
<name>A0A182E052_ONCOC</name>
<dbReference type="Gene3D" id="1.20.920.10">
    <property type="entry name" value="Bromodomain-like"/>
    <property type="match status" value="1"/>
</dbReference>
<dbReference type="Pfam" id="PF00439">
    <property type="entry name" value="Bromodomain"/>
    <property type="match status" value="1"/>
</dbReference>
<dbReference type="InterPro" id="IPR027353">
    <property type="entry name" value="NET_dom"/>
</dbReference>
<keyword evidence="4" id="KW-0175">Coiled coil</keyword>
<dbReference type="EMBL" id="UYRW01000455">
    <property type="protein sequence ID" value="VDK66926.1"/>
    <property type="molecule type" value="Genomic_DNA"/>
</dbReference>
<evidence type="ECO:0000313" key="12">
    <source>
        <dbReference type="WBParaSite" id="nOo.2.0.1.t02725-RA"/>
    </source>
</evidence>
<feature type="compositionally biased region" description="Low complexity" evidence="5">
    <location>
        <begin position="505"/>
        <end position="518"/>
    </location>
</feature>
<dbReference type="PROSITE" id="PS50014">
    <property type="entry name" value="BROMODOMAIN_2"/>
    <property type="match status" value="1"/>
</dbReference>
<dbReference type="PANTHER" id="PTHR22880">
    <property type="entry name" value="FALZ-RELATED BROMODOMAIN-CONTAINING PROTEINS"/>
    <property type="match status" value="1"/>
</dbReference>
<proteinExistence type="predicted"/>
<dbReference type="GO" id="GO:0006338">
    <property type="term" value="P:chromatin remodeling"/>
    <property type="evidence" value="ECO:0007669"/>
    <property type="project" value="TreeGrafter"/>
</dbReference>
<feature type="domain" description="NET" evidence="7">
    <location>
        <begin position="563"/>
        <end position="644"/>
    </location>
</feature>
<dbReference type="InterPro" id="IPR043509">
    <property type="entry name" value="Bromo_Brdt_II"/>
</dbReference>
<dbReference type="AlphaFoldDB" id="A0A182E052"/>
<feature type="region of interest" description="Disordered" evidence="5">
    <location>
        <begin position="414"/>
        <end position="577"/>
    </location>
</feature>
<dbReference type="GO" id="GO:0005634">
    <property type="term" value="C:nucleus"/>
    <property type="evidence" value="ECO:0007669"/>
    <property type="project" value="TreeGrafter"/>
</dbReference>
<dbReference type="STRING" id="42157.A0A182E052"/>
<dbReference type="Proteomes" id="UP000271087">
    <property type="component" value="Unassembled WGS sequence"/>
</dbReference>
<feature type="compositionally biased region" description="Polar residues" evidence="5">
    <location>
        <begin position="468"/>
        <end position="493"/>
    </location>
</feature>
<evidence type="ECO:0000313" key="9">
    <source>
        <dbReference type="EMBL" id="VDK66926.1"/>
    </source>
</evidence>
<evidence type="ECO:0000256" key="1">
    <source>
        <dbReference type="ARBA" id="ARBA00022737"/>
    </source>
</evidence>
<dbReference type="InterPro" id="IPR038336">
    <property type="entry name" value="NET_sf"/>
</dbReference>
<feature type="region of interest" description="Disordered" evidence="5">
    <location>
        <begin position="25"/>
        <end position="63"/>
    </location>
</feature>
<dbReference type="OrthoDB" id="21449at2759"/>
<feature type="region of interest" description="Disordered" evidence="5">
    <location>
        <begin position="759"/>
        <end position="806"/>
    </location>
</feature>
<dbReference type="PROSITE" id="PS00633">
    <property type="entry name" value="BROMODOMAIN_1"/>
    <property type="match status" value="1"/>
</dbReference>
<dbReference type="WBParaSite" id="nOo.2.0.1.t01323-RA">
    <property type="protein sequence ID" value="nOo.2.0.1.t01323-RA"/>
    <property type="gene ID" value="nOo.2.0.1.g01323"/>
</dbReference>
<evidence type="ECO:0000313" key="8">
    <source>
        <dbReference type="EMBL" id="VDK63932.1"/>
    </source>
</evidence>
<keyword evidence="1" id="KW-0677">Repeat</keyword>
<evidence type="ECO:0000256" key="4">
    <source>
        <dbReference type="SAM" id="Coils"/>
    </source>
</evidence>
<sequence length="1000" mass="109649">MMAKNLEQYILTKLAAMPPEEIEIPRPTAKRAAGKSKKSTGRVAVVRGGSRESSVSVQRGAADSSSILDAAANGAIHASASATVDDVHPTSSQAPVQPVLPSKVQKGVKRKADTTTSFGDDVVSAKIATRRESGRPPKKPNYFIDYNQLKPRFKGKQTEQMKFCQRLVNELFTKKCKSFTWPFLEPVDVEGLKLEDYYDIVKNPMDLGTIRRKLDAKQYATPEELRADVILVCENCYKYNPTSDPIHQHGRALQKYFEDKWRQMPEEPAIVDEGTTSAMTTQLVVATVPTPMTHVTPPAHAVTPASAIVKDDAVVSGLPLVPLDVSSGVIDSDEHIDLILLALQTETAKCQEKISELQRHSQEILSLRLKRREAQANHLPVPVLSASTVGTLQSLVSTQFSFIASSPTSMMKPSAVYPASSGPVSVSRKKPGRPARTFQQQTAGLSVGLRTNNVTAEISSQEREPKQEMNSPLSKTSAHQRQVQNSVHVSTANVRPAISAPPQGSSQKSSEQSAQASVARKRGRQPGSKNKPKTDMTQPGAPVADAPPRQSGSKRVREDYDFDSEDERTAEPMSYDEKRQLSLDINKLPGDKLSSVVSIIESREQLPGFNPEEIEIDFETLKATTLRELEAFVAACLKKKPRKPYTPKSQKEVEIKKRELEEKIKGLGGVITSTPVTVAQNGARTEQTTTGKGGEPSSSESSSSEDDSSSDSSSSDSSDSESVHGGLDLWKKKEVTVCVDNLKWNCTSGKGSFVVSETTDNAKAEHQGQRIGAEKSQSAEQSAEKKETTPIAPSTNSQQDQLSSVLQSTSHFQFGDVKAGIVEERGNSDSGASAVTGNQLVTLNSNNASSVVSQPQQAQSQISGGSILDQLLPAKQNEMEDKTGIKKLAGWDTLAKKSQSGSLNMQTSTQFELFRKHAREKEEKRKQLRVEEERRRRLKEQEEKERAKDQAAAETAELEQRRQNELLRQKEQERRRREAMSTGGDVTSQMDLMLNFEANF</sequence>